<dbReference type="RefSeq" id="WP_188410992.1">
    <property type="nucleotide sequence ID" value="NZ_BMCP01000007.1"/>
</dbReference>
<dbReference type="Pfam" id="PF00389">
    <property type="entry name" value="2-Hacid_dh"/>
    <property type="match status" value="1"/>
</dbReference>
<dbReference type="PANTHER" id="PTHR42789:SF1">
    <property type="entry name" value="D-ISOMER SPECIFIC 2-HYDROXYACID DEHYDROGENASE FAMILY PROTEIN (AFU_ORTHOLOGUE AFUA_6G10090)"/>
    <property type="match status" value="1"/>
</dbReference>
<comment type="similarity">
    <text evidence="1 4">Belongs to the D-isomer specific 2-hydroxyacid dehydrogenase family.</text>
</comment>
<name>A0A8J2YMK7_9RHOB</name>
<feature type="domain" description="D-isomer specific 2-hydroxyacid dehydrogenase catalytic" evidence="5">
    <location>
        <begin position="5"/>
        <end position="314"/>
    </location>
</feature>
<evidence type="ECO:0000256" key="4">
    <source>
        <dbReference type="RuleBase" id="RU003719"/>
    </source>
</evidence>
<dbReference type="InterPro" id="IPR036291">
    <property type="entry name" value="NAD(P)-bd_dom_sf"/>
</dbReference>
<evidence type="ECO:0000256" key="3">
    <source>
        <dbReference type="ARBA" id="ARBA00023027"/>
    </source>
</evidence>
<dbReference type="Pfam" id="PF02826">
    <property type="entry name" value="2-Hacid_dh_C"/>
    <property type="match status" value="1"/>
</dbReference>
<reference evidence="7" key="1">
    <citation type="journal article" date="2014" name="Int. J. Syst. Evol. Microbiol.">
        <title>Complete genome sequence of Corynebacterium casei LMG S-19264T (=DSM 44701T), isolated from a smear-ripened cheese.</title>
        <authorList>
            <consortium name="US DOE Joint Genome Institute (JGI-PGF)"/>
            <person name="Walter F."/>
            <person name="Albersmeier A."/>
            <person name="Kalinowski J."/>
            <person name="Ruckert C."/>
        </authorList>
    </citation>
    <scope>NUCLEOTIDE SEQUENCE</scope>
    <source>
        <strain evidence="7">CCM 7684</strain>
    </source>
</reference>
<dbReference type="CDD" id="cd12173">
    <property type="entry name" value="PGDH_4"/>
    <property type="match status" value="1"/>
</dbReference>
<accession>A0A8J2YMK7</accession>
<keyword evidence="3" id="KW-0520">NAD</keyword>
<comment type="caution">
    <text evidence="7">The sequence shown here is derived from an EMBL/GenBank/DDBJ whole genome shotgun (WGS) entry which is preliminary data.</text>
</comment>
<dbReference type="InterPro" id="IPR050857">
    <property type="entry name" value="D-2-hydroxyacid_DH"/>
</dbReference>
<dbReference type="InterPro" id="IPR029753">
    <property type="entry name" value="D-isomer_DH_CS"/>
</dbReference>
<dbReference type="InterPro" id="IPR006140">
    <property type="entry name" value="D-isomer_DH_NAD-bd"/>
</dbReference>
<gene>
    <name evidence="7" type="ORF">GCM10007276_33640</name>
</gene>
<dbReference type="SUPFAM" id="SSF52283">
    <property type="entry name" value="Formate/glycerate dehydrogenase catalytic domain-like"/>
    <property type="match status" value="1"/>
</dbReference>
<evidence type="ECO:0000259" key="6">
    <source>
        <dbReference type="Pfam" id="PF02826"/>
    </source>
</evidence>
<evidence type="ECO:0000313" key="8">
    <source>
        <dbReference type="Proteomes" id="UP000602745"/>
    </source>
</evidence>
<protein>
    <submittedName>
        <fullName evidence="7">Phosphoglycerate dehydrogenase</fullName>
    </submittedName>
</protein>
<dbReference type="PANTHER" id="PTHR42789">
    <property type="entry name" value="D-ISOMER SPECIFIC 2-HYDROXYACID DEHYDROGENASE FAMILY PROTEIN (AFU_ORTHOLOGUE AFUA_6G10090)"/>
    <property type="match status" value="1"/>
</dbReference>
<dbReference type="PROSITE" id="PS00670">
    <property type="entry name" value="D_2_HYDROXYACID_DH_2"/>
    <property type="match status" value="1"/>
</dbReference>
<keyword evidence="8" id="KW-1185">Reference proteome</keyword>
<evidence type="ECO:0000313" key="7">
    <source>
        <dbReference type="EMBL" id="GGE53841.1"/>
    </source>
</evidence>
<sequence length="330" mass="34966">MPKCLILQPIHPAGVDVLKAAGIEVVHASSAAMDVVAAEIGDADAIITRDAGINAVALDAAKRLKVIANHGIGTNKIDLARAKELNIPTVFTPTANARSVAEHTLMLMLAVAKRTVAADQATRNNDWRFKYSGGMVEISGKTMGIIGFGTIGRITAEMAAAGFGMDVLVWSPSTPKETLEASGFRVAGSLEDVLRQSDVISLHRPSRPDTRHMINATTLKLMKPGAILVNTARGSLIDEQALYEALRDGQILGAGLDVYDPEPMSTDNPLLTLPNIVLAPHVAGSTEDALRNAATQCAEQIIDVLAGQRPPHIVDVSVWETRRLPSAAEA</sequence>
<dbReference type="InterPro" id="IPR006139">
    <property type="entry name" value="D-isomer_2_OHA_DH_cat_dom"/>
</dbReference>
<dbReference type="AlphaFoldDB" id="A0A8J2YMK7"/>
<dbReference type="GO" id="GO:0051287">
    <property type="term" value="F:NAD binding"/>
    <property type="evidence" value="ECO:0007669"/>
    <property type="project" value="InterPro"/>
</dbReference>
<dbReference type="FunFam" id="3.40.50.720:FF:000203">
    <property type="entry name" value="D-3-phosphoglycerate dehydrogenase (SerA)"/>
    <property type="match status" value="1"/>
</dbReference>
<organism evidence="7 8">
    <name type="scientific">Agaricicola taiwanensis</name>
    <dbReference type="NCBI Taxonomy" id="591372"/>
    <lineage>
        <taxon>Bacteria</taxon>
        <taxon>Pseudomonadati</taxon>
        <taxon>Pseudomonadota</taxon>
        <taxon>Alphaproteobacteria</taxon>
        <taxon>Rhodobacterales</taxon>
        <taxon>Paracoccaceae</taxon>
        <taxon>Agaricicola</taxon>
    </lineage>
</organism>
<evidence type="ECO:0000256" key="1">
    <source>
        <dbReference type="ARBA" id="ARBA00005854"/>
    </source>
</evidence>
<dbReference type="EMBL" id="BMCP01000007">
    <property type="protein sequence ID" value="GGE53841.1"/>
    <property type="molecule type" value="Genomic_DNA"/>
</dbReference>
<keyword evidence="2 4" id="KW-0560">Oxidoreductase</keyword>
<evidence type="ECO:0000256" key="2">
    <source>
        <dbReference type="ARBA" id="ARBA00023002"/>
    </source>
</evidence>
<dbReference type="GO" id="GO:0016616">
    <property type="term" value="F:oxidoreductase activity, acting on the CH-OH group of donors, NAD or NADP as acceptor"/>
    <property type="evidence" value="ECO:0007669"/>
    <property type="project" value="InterPro"/>
</dbReference>
<dbReference type="Proteomes" id="UP000602745">
    <property type="component" value="Unassembled WGS sequence"/>
</dbReference>
<feature type="domain" description="D-isomer specific 2-hydroxyacid dehydrogenase NAD-binding" evidence="6">
    <location>
        <begin position="105"/>
        <end position="283"/>
    </location>
</feature>
<dbReference type="SUPFAM" id="SSF51735">
    <property type="entry name" value="NAD(P)-binding Rossmann-fold domains"/>
    <property type="match status" value="1"/>
</dbReference>
<dbReference type="PROSITE" id="PS00671">
    <property type="entry name" value="D_2_HYDROXYACID_DH_3"/>
    <property type="match status" value="1"/>
</dbReference>
<proteinExistence type="inferred from homology"/>
<reference evidence="7" key="2">
    <citation type="submission" date="2020-09" db="EMBL/GenBank/DDBJ databases">
        <authorList>
            <person name="Sun Q."/>
            <person name="Sedlacek I."/>
        </authorList>
    </citation>
    <scope>NUCLEOTIDE SEQUENCE</scope>
    <source>
        <strain evidence="7">CCM 7684</strain>
    </source>
</reference>
<evidence type="ECO:0000259" key="5">
    <source>
        <dbReference type="Pfam" id="PF00389"/>
    </source>
</evidence>
<dbReference type="Gene3D" id="3.40.50.720">
    <property type="entry name" value="NAD(P)-binding Rossmann-like Domain"/>
    <property type="match status" value="2"/>
</dbReference>